<dbReference type="PANTHER" id="PTHR21310">
    <property type="entry name" value="AMINOGLYCOSIDE PHOSPHOTRANSFERASE-RELATED-RELATED"/>
    <property type="match status" value="1"/>
</dbReference>
<dbReference type="Proteomes" id="UP001501705">
    <property type="component" value="Unassembled WGS sequence"/>
</dbReference>
<evidence type="ECO:0000313" key="2">
    <source>
        <dbReference type="EMBL" id="GAA1602065.1"/>
    </source>
</evidence>
<dbReference type="EMBL" id="BAAAPH010000031">
    <property type="protein sequence ID" value="GAA1602065.1"/>
    <property type="molecule type" value="Genomic_DNA"/>
</dbReference>
<dbReference type="InterPro" id="IPR011009">
    <property type="entry name" value="Kinase-like_dom_sf"/>
</dbReference>
<dbReference type="Pfam" id="PF01636">
    <property type="entry name" value="APH"/>
    <property type="match status" value="1"/>
</dbReference>
<sequence length="273" mass="30791">MDLERDYGLTVTSLEPHQGGFATDGWVADRRWFVKMWKPGADPLGLELLGALRRAGLPVIEPVRTMRGELFAMNGDRAYAVFPYVQGRTAAWSDWRVVAQAMRQVHEVQLDLPPATTDEPTIDTLTRNLQHPWIADRADELTTAITRLDGVRERLATKPVRKVVCHTDLHGFNLLIDDAGEVAAILDWEQAVIGPREFDLWVAADGDQLSEFLDAYGADDLDLDHLEFALLARGLRDLAARVLNEVDRPGVETWGFDRIRRLDSDLEVFRGYC</sequence>
<protein>
    <recommendedName>
        <fullName evidence="1">Aminoglycoside phosphotransferase domain-containing protein</fullName>
    </recommendedName>
</protein>
<reference evidence="3" key="1">
    <citation type="journal article" date="2019" name="Int. J. Syst. Evol. Microbiol.">
        <title>The Global Catalogue of Microorganisms (GCM) 10K type strain sequencing project: providing services to taxonomists for standard genome sequencing and annotation.</title>
        <authorList>
            <consortium name="The Broad Institute Genomics Platform"/>
            <consortium name="The Broad Institute Genome Sequencing Center for Infectious Disease"/>
            <person name="Wu L."/>
            <person name="Ma J."/>
        </authorList>
    </citation>
    <scope>NUCLEOTIDE SEQUENCE [LARGE SCALE GENOMIC DNA]</scope>
    <source>
        <strain evidence="3">JCM 15572</strain>
    </source>
</reference>
<evidence type="ECO:0000259" key="1">
    <source>
        <dbReference type="Pfam" id="PF01636"/>
    </source>
</evidence>
<dbReference type="Gene3D" id="3.30.200.20">
    <property type="entry name" value="Phosphorylase Kinase, domain 1"/>
    <property type="match status" value="1"/>
</dbReference>
<evidence type="ECO:0000313" key="3">
    <source>
        <dbReference type="Proteomes" id="UP001501705"/>
    </source>
</evidence>
<dbReference type="InterPro" id="IPR051678">
    <property type="entry name" value="AGP_Transferase"/>
</dbReference>
<feature type="domain" description="Aminoglycoside phosphotransferase" evidence="1">
    <location>
        <begin position="30"/>
        <end position="221"/>
    </location>
</feature>
<name>A0ABP4Q6P9_9ACTN</name>
<dbReference type="SUPFAM" id="SSF56112">
    <property type="entry name" value="Protein kinase-like (PK-like)"/>
    <property type="match status" value="1"/>
</dbReference>
<dbReference type="Gene3D" id="3.90.1200.10">
    <property type="match status" value="1"/>
</dbReference>
<proteinExistence type="predicted"/>
<comment type="caution">
    <text evidence="2">The sequence shown here is derived from an EMBL/GenBank/DDBJ whole genome shotgun (WGS) entry which is preliminary data.</text>
</comment>
<organism evidence="2 3">
    <name type="scientific">Kribbella hippodromi</name>
    <dbReference type="NCBI Taxonomy" id="434347"/>
    <lineage>
        <taxon>Bacteria</taxon>
        <taxon>Bacillati</taxon>
        <taxon>Actinomycetota</taxon>
        <taxon>Actinomycetes</taxon>
        <taxon>Propionibacteriales</taxon>
        <taxon>Kribbellaceae</taxon>
        <taxon>Kribbella</taxon>
    </lineage>
</organism>
<accession>A0ABP4Q6P9</accession>
<dbReference type="InterPro" id="IPR002575">
    <property type="entry name" value="Aminoglycoside_PTrfase"/>
</dbReference>
<keyword evidence="3" id="KW-1185">Reference proteome</keyword>
<gene>
    <name evidence="2" type="ORF">GCM10009804_68210</name>
</gene>
<dbReference type="RefSeq" id="WP_344240353.1">
    <property type="nucleotide sequence ID" value="NZ_BAAAPH010000031.1"/>
</dbReference>